<dbReference type="PROSITE" id="PS50507">
    <property type="entry name" value="RDRP_SSRNA_POS"/>
    <property type="match status" value="1"/>
</dbReference>
<keyword evidence="4" id="KW-0548">Nucleotidyltransferase</keyword>
<evidence type="ECO:0000313" key="7">
    <source>
        <dbReference type="EMBL" id="QEM39146.1"/>
    </source>
</evidence>
<dbReference type="Pfam" id="PF00680">
    <property type="entry name" value="RdRP_1"/>
    <property type="match status" value="1"/>
</dbReference>
<evidence type="ECO:0000256" key="5">
    <source>
        <dbReference type="ARBA" id="ARBA00022953"/>
    </source>
</evidence>
<evidence type="ECO:0000256" key="3">
    <source>
        <dbReference type="ARBA" id="ARBA00022679"/>
    </source>
</evidence>
<name>A0A5C1K385_9VIRU</name>
<evidence type="ECO:0000259" key="6">
    <source>
        <dbReference type="PROSITE" id="PS50507"/>
    </source>
</evidence>
<dbReference type="GO" id="GO:0003968">
    <property type="term" value="F:RNA-directed RNA polymerase activity"/>
    <property type="evidence" value="ECO:0007669"/>
    <property type="project" value="UniProtKB-KW"/>
</dbReference>
<proteinExistence type="predicted"/>
<dbReference type="InterPro" id="IPR007094">
    <property type="entry name" value="RNA-dir_pol_PSvirus"/>
</dbReference>
<sequence length="915" mass="103107">MSGDASVYYPACEYTLVDVDRVMNVMSVIQSECKSAGVTRVEIDQKYLNVVSATPLVLDTFRSSLEGWRSITGLCGPRSNVVKVKEKVQKFRRCNRQWCTSSPVDMLTEAMSMLKKYIYSKGVDHKTSSECNGIDLNEIMNARCVISCGAFECGSKFPAHPMLGGCILNVCTSCSSAKKALVQKVSDYASEHGLMPNYRYHSLLSLRRCRMFTGDADIGSVFTYGLSTYFSLMTDPLARYLSSLINDRISHITSRVPVLFVDDAIRQYLSAVDKVVFTSCSGSTPICYVLSCFHGLSTIGGPRSWSTGALFDSISEWVSEKDETNRHPDAIKLEEELVVKWVGAWCSAKLGTTRVSFKVFCADLNKWATSGGGPRSNFEVGGEEFNLKTKWAWGFEQLLNGRDVYEEACEMPRVARVALKEEAKTRTVITTPMASYLRQCYLLYVLGDPIFLDSTIGSTEHVQTLAPYRYEYYICVDASKFDHCVSKRFILFLLKTLKSSLAPYHLDLELDRLIDAEIEEIESLVVEFDNKTLKYEGGLLSGWKWTSLIGSMKSDLLCAYINQRLNVDMKKIVQGDDIIMMSNRYYNVSTICNICEEFGITTNPLKTTVSDVGEFLKYRYGPRIISAYPARTVRSIYLANPWLDSSSKSSIATVHSKWMALASRMAMCLNDTSIVPMCIEYARDDSVSWSGGSLRKKQFDRLLKTPTNAGGLGYVEFMDVSSDREITSIREPEHGMPYERQFLSLLGVVPADAPKRVVLDVKTSYVTFLDNAASARFTGLSTVSGLTIRKDCNAFKTILALFLHYRNSEVVRRVYDNSVGLVDKSVFNDGMYPMYMRKTRNFMSRIKHILFPDNISVPNSLFLDNRYSASLTRYMVRYTRALLTSCRRLTLSRTKSLAMSVAREYLCYRTVLHSA</sequence>
<keyword evidence="2 7" id="KW-0696">RNA-directed RNA polymerase</keyword>
<evidence type="ECO:0000256" key="4">
    <source>
        <dbReference type="ARBA" id="ARBA00022695"/>
    </source>
</evidence>
<dbReference type="SUPFAM" id="SSF56672">
    <property type="entry name" value="DNA/RNA polymerases"/>
    <property type="match status" value="1"/>
</dbReference>
<evidence type="ECO:0000256" key="1">
    <source>
        <dbReference type="ARBA" id="ARBA00012494"/>
    </source>
</evidence>
<protein>
    <recommendedName>
        <fullName evidence="1">RNA-directed RNA polymerase</fullName>
        <ecNumber evidence="1">2.7.7.48</ecNumber>
    </recommendedName>
</protein>
<keyword evidence="5" id="KW-0693">Viral RNA replication</keyword>
<dbReference type="EMBL" id="MN053726">
    <property type="protein sequence ID" value="QEM39146.1"/>
    <property type="molecule type" value="Viral_cRNA"/>
</dbReference>
<dbReference type="EC" id="2.7.7.48" evidence="1"/>
<evidence type="ECO:0000256" key="2">
    <source>
        <dbReference type="ARBA" id="ARBA00022484"/>
    </source>
</evidence>
<keyword evidence="3" id="KW-0808">Transferase</keyword>
<feature type="domain" description="RdRp catalytic" evidence="6">
    <location>
        <begin position="471"/>
        <end position="590"/>
    </location>
</feature>
<dbReference type="GO" id="GO:0003723">
    <property type="term" value="F:RNA binding"/>
    <property type="evidence" value="ECO:0007669"/>
    <property type="project" value="InterPro"/>
</dbReference>
<gene>
    <name evidence="7" type="primary">orf2</name>
</gene>
<dbReference type="InterPro" id="IPR043502">
    <property type="entry name" value="DNA/RNA_pol_sf"/>
</dbReference>
<accession>A0A5C1K385</accession>
<dbReference type="GO" id="GO:0006351">
    <property type="term" value="P:DNA-templated transcription"/>
    <property type="evidence" value="ECO:0007669"/>
    <property type="project" value="InterPro"/>
</dbReference>
<dbReference type="InterPro" id="IPR001205">
    <property type="entry name" value="RNA-dir_pol_C"/>
</dbReference>
<reference evidence="7" key="1">
    <citation type="journal article" date="2019" name="Microbiome">
        <title>Stable distinct core eukaryotic viromes in different mosquito species from Guadeloupe, using single mosquito viral metagenomics.</title>
        <authorList>
            <person name="Shi C."/>
            <person name="Beller L."/>
            <person name="Deboutte W."/>
            <person name="Yinda K.C."/>
            <person name="Delang L."/>
            <person name="Vega-Rua A."/>
            <person name="Failloux A.B."/>
            <person name="Matthijnssens J."/>
        </authorList>
    </citation>
    <scope>NUCLEOTIDE SEQUENCE</scope>
    <source>
        <strain evidence="7">2017-PB-AAM-5/1</strain>
    </source>
</reference>
<dbReference type="GO" id="GO:0039694">
    <property type="term" value="P:viral RNA genome replication"/>
    <property type="evidence" value="ECO:0007669"/>
    <property type="project" value="InterPro"/>
</dbReference>
<organism evidence="7">
    <name type="scientific">Aedes aegypti totivirus</name>
    <dbReference type="NCBI Taxonomy" id="2603435"/>
    <lineage>
        <taxon>Viruses</taxon>
        <taxon>Riboviria</taxon>
        <taxon>Orthornavirae</taxon>
        <taxon>Duplornaviricota</taxon>
        <taxon>Chrymotiviricetes</taxon>
        <taxon>Ghabrivirales</taxon>
        <taxon>Betatotivirineae</taxon>
        <taxon>Inseviridae</taxon>
        <taxon>Insevirus</taxon>
        <taxon>Insevirus jyusani</taxon>
    </lineage>
</organism>